<dbReference type="AlphaFoldDB" id="X1LBZ3"/>
<feature type="non-terminal residue" evidence="1">
    <location>
        <position position="1"/>
    </location>
</feature>
<proteinExistence type="predicted"/>
<comment type="caution">
    <text evidence="1">The sequence shown here is derived from an EMBL/GenBank/DDBJ whole genome shotgun (WGS) entry which is preliminary data.</text>
</comment>
<evidence type="ECO:0000313" key="1">
    <source>
        <dbReference type="EMBL" id="GAH91653.1"/>
    </source>
</evidence>
<reference evidence="1" key="1">
    <citation type="journal article" date="2014" name="Front. Microbiol.">
        <title>High frequency of phylogenetically diverse reductive dehalogenase-homologous genes in deep subseafloor sedimentary metagenomes.</title>
        <authorList>
            <person name="Kawai M."/>
            <person name="Futagami T."/>
            <person name="Toyoda A."/>
            <person name="Takaki Y."/>
            <person name="Nishi S."/>
            <person name="Hori S."/>
            <person name="Arai W."/>
            <person name="Tsubouchi T."/>
            <person name="Morono Y."/>
            <person name="Uchiyama I."/>
            <person name="Ito T."/>
            <person name="Fujiyama A."/>
            <person name="Inagaki F."/>
            <person name="Takami H."/>
        </authorList>
    </citation>
    <scope>NUCLEOTIDE SEQUENCE</scope>
    <source>
        <strain evidence="1">Expedition CK06-06</strain>
    </source>
</reference>
<sequence length="91" mass="10775">YFAHSSADMYCPIRRPRSFAKNNLKKELLKYCVFITYTHTPNIGKVNEHVLKEWEGAPWPLLLILIDFEEAKEFASHREFKNMLCRGLWGD</sequence>
<name>X1LBZ3_9ZZZZ</name>
<accession>X1LBZ3</accession>
<dbReference type="EMBL" id="BARU01047916">
    <property type="protein sequence ID" value="GAH91653.1"/>
    <property type="molecule type" value="Genomic_DNA"/>
</dbReference>
<organism evidence="1">
    <name type="scientific">marine sediment metagenome</name>
    <dbReference type="NCBI Taxonomy" id="412755"/>
    <lineage>
        <taxon>unclassified sequences</taxon>
        <taxon>metagenomes</taxon>
        <taxon>ecological metagenomes</taxon>
    </lineage>
</organism>
<protein>
    <submittedName>
        <fullName evidence="1">Uncharacterized protein</fullName>
    </submittedName>
</protein>
<feature type="non-terminal residue" evidence="1">
    <location>
        <position position="91"/>
    </location>
</feature>
<gene>
    <name evidence="1" type="ORF">S03H2_71525</name>
</gene>